<protein>
    <recommendedName>
        <fullName evidence="1">IrrE N-terminal-like domain-containing protein</fullName>
    </recommendedName>
</protein>
<organism evidence="2 3">
    <name type="scientific">Ligilactobacillus equi DSM 15833 = JCM 10991</name>
    <dbReference type="NCBI Taxonomy" id="1423740"/>
    <lineage>
        <taxon>Bacteria</taxon>
        <taxon>Bacillati</taxon>
        <taxon>Bacillota</taxon>
        <taxon>Bacilli</taxon>
        <taxon>Lactobacillales</taxon>
        <taxon>Lactobacillaceae</taxon>
        <taxon>Ligilactobacillus</taxon>
    </lineage>
</organism>
<dbReference type="Proteomes" id="UP000051048">
    <property type="component" value="Unassembled WGS sequence"/>
</dbReference>
<accession>A0A0R1TTC9</accession>
<gene>
    <name evidence="2" type="ORF">FC36_GL001360</name>
</gene>
<dbReference type="Gene3D" id="1.10.10.2910">
    <property type="match status" value="1"/>
</dbReference>
<reference evidence="2 3" key="1">
    <citation type="journal article" date="2015" name="Genome Announc.">
        <title>Expanding the biotechnology potential of lactobacilli through comparative genomics of 213 strains and associated genera.</title>
        <authorList>
            <person name="Sun Z."/>
            <person name="Harris H.M."/>
            <person name="McCann A."/>
            <person name="Guo C."/>
            <person name="Argimon S."/>
            <person name="Zhang W."/>
            <person name="Yang X."/>
            <person name="Jeffery I.B."/>
            <person name="Cooney J.C."/>
            <person name="Kagawa T.F."/>
            <person name="Liu W."/>
            <person name="Song Y."/>
            <person name="Salvetti E."/>
            <person name="Wrobel A."/>
            <person name="Rasinkangas P."/>
            <person name="Parkhill J."/>
            <person name="Rea M.C."/>
            <person name="O'Sullivan O."/>
            <person name="Ritari J."/>
            <person name="Douillard F.P."/>
            <person name="Paul Ross R."/>
            <person name="Yang R."/>
            <person name="Briner A.E."/>
            <person name="Felis G.E."/>
            <person name="de Vos W.M."/>
            <person name="Barrangou R."/>
            <person name="Klaenhammer T.R."/>
            <person name="Caufield P.W."/>
            <person name="Cui Y."/>
            <person name="Zhang H."/>
            <person name="O'Toole P.W."/>
        </authorList>
    </citation>
    <scope>NUCLEOTIDE SEQUENCE [LARGE SCALE GENOMIC DNA]</scope>
    <source>
        <strain evidence="2 3">DSM 15833</strain>
    </source>
</reference>
<dbReference type="STRING" id="1423740.FC36_GL001360"/>
<dbReference type="Pfam" id="PF06114">
    <property type="entry name" value="Peptidase_M78"/>
    <property type="match status" value="1"/>
</dbReference>
<proteinExistence type="predicted"/>
<sequence length="128" mass="14803">MDSRIKALLSEQQITLKYDELDCGGLYVDKLNWIIVDNRLNEHEQEKVILHELGHAAKQKGLSNLYNATTALHTKMEAEANRFMIREELENYRSEYDEAELSPVKFLESFGLPLAFEPYVSKVLSELL</sequence>
<dbReference type="EMBL" id="AZFH01000031">
    <property type="protein sequence ID" value="KRL81768.1"/>
    <property type="molecule type" value="Genomic_DNA"/>
</dbReference>
<dbReference type="InterPro" id="IPR010359">
    <property type="entry name" value="IrrE_HExxH"/>
</dbReference>
<evidence type="ECO:0000259" key="1">
    <source>
        <dbReference type="Pfam" id="PF06114"/>
    </source>
</evidence>
<dbReference type="OrthoDB" id="2307900at2"/>
<dbReference type="PATRIC" id="fig|1423740.3.peg.1464"/>
<name>A0A0R1TTC9_9LACO</name>
<dbReference type="AlphaFoldDB" id="A0A0R1TTC9"/>
<evidence type="ECO:0000313" key="3">
    <source>
        <dbReference type="Proteomes" id="UP000051048"/>
    </source>
</evidence>
<dbReference type="RefSeq" id="WP_025021331.1">
    <property type="nucleotide sequence ID" value="NZ_AZFH01000031.1"/>
</dbReference>
<evidence type="ECO:0000313" key="2">
    <source>
        <dbReference type="EMBL" id="KRL81768.1"/>
    </source>
</evidence>
<feature type="domain" description="IrrE N-terminal-like" evidence="1">
    <location>
        <begin position="31"/>
        <end position="85"/>
    </location>
</feature>
<comment type="caution">
    <text evidence="2">The sequence shown here is derived from an EMBL/GenBank/DDBJ whole genome shotgun (WGS) entry which is preliminary data.</text>
</comment>